<dbReference type="EMBL" id="QSIQ01000001">
    <property type="protein sequence ID" value="RHD06576.1"/>
    <property type="molecule type" value="Genomic_DNA"/>
</dbReference>
<dbReference type="EMBL" id="QRHP01000002">
    <property type="protein sequence ID" value="RHF86749.1"/>
    <property type="molecule type" value="Genomic_DNA"/>
</dbReference>
<evidence type="ECO:0000313" key="1">
    <source>
        <dbReference type="EMBL" id="RHD06576.1"/>
    </source>
</evidence>
<proteinExistence type="predicted"/>
<evidence type="ECO:0000313" key="2">
    <source>
        <dbReference type="EMBL" id="RHF86749.1"/>
    </source>
</evidence>
<organism evidence="1 3">
    <name type="scientific">Roseburia inulinivorans</name>
    <dbReference type="NCBI Taxonomy" id="360807"/>
    <lineage>
        <taxon>Bacteria</taxon>
        <taxon>Bacillati</taxon>
        <taxon>Bacillota</taxon>
        <taxon>Clostridia</taxon>
        <taxon>Lachnospirales</taxon>
        <taxon>Lachnospiraceae</taxon>
        <taxon>Roseburia</taxon>
    </lineage>
</organism>
<evidence type="ECO:0000313" key="4">
    <source>
        <dbReference type="Proteomes" id="UP000283701"/>
    </source>
</evidence>
<comment type="caution">
    <text evidence="1">The sequence shown here is derived from an EMBL/GenBank/DDBJ whole genome shotgun (WGS) entry which is preliminary data.</text>
</comment>
<gene>
    <name evidence="2" type="ORF">DW654_04050</name>
    <name evidence="1" type="ORF">DW813_01520</name>
</gene>
<dbReference type="AlphaFoldDB" id="A0A396AGP9"/>
<name>A0A396AGP9_9FIRM</name>
<reference evidence="3 4" key="1">
    <citation type="submission" date="2018-08" db="EMBL/GenBank/DDBJ databases">
        <title>A genome reference for cultivated species of the human gut microbiota.</title>
        <authorList>
            <person name="Zou Y."/>
            <person name="Xue W."/>
            <person name="Luo G."/>
        </authorList>
    </citation>
    <scope>NUCLEOTIDE SEQUENCE [LARGE SCALE GENOMIC DNA]</scope>
    <source>
        <strain evidence="2 4">AM23-23AC</strain>
        <strain evidence="1 3">AM32-8LB</strain>
    </source>
</reference>
<dbReference type="Proteomes" id="UP000283701">
    <property type="component" value="Unassembled WGS sequence"/>
</dbReference>
<sequence>MQVRLDKIERIFYINSGDFIPKSRKYECTNGAQTLAVWAFSDFVENLRTTISKKLIIIL</sequence>
<evidence type="ECO:0000313" key="3">
    <source>
        <dbReference type="Proteomes" id="UP000266391"/>
    </source>
</evidence>
<protein>
    <submittedName>
        <fullName evidence="1">Uncharacterized protein</fullName>
    </submittedName>
</protein>
<dbReference type="Proteomes" id="UP000266391">
    <property type="component" value="Unassembled WGS sequence"/>
</dbReference>
<accession>A0A396AGP9</accession>